<accession>A0A058Z7W3</accession>
<dbReference type="GeneID" id="20527272"/>
<gene>
    <name evidence="2" type="ORF">H696_02547</name>
</gene>
<name>A0A058Z7W3_FONAL</name>
<dbReference type="InterPro" id="IPR029060">
    <property type="entry name" value="PIN-like_dom_sf"/>
</dbReference>
<feature type="compositionally biased region" description="Basic and acidic residues" evidence="1">
    <location>
        <begin position="116"/>
        <end position="126"/>
    </location>
</feature>
<dbReference type="RefSeq" id="XP_009494727.1">
    <property type="nucleotide sequence ID" value="XM_009496452.1"/>
</dbReference>
<evidence type="ECO:0000256" key="1">
    <source>
        <dbReference type="SAM" id="MobiDB-lite"/>
    </source>
</evidence>
<keyword evidence="3" id="KW-1185">Reference proteome</keyword>
<protein>
    <recommendedName>
        <fullName evidence="4">Asteroid domain-containing protein</fullName>
    </recommendedName>
</protein>
<dbReference type="Proteomes" id="UP000030693">
    <property type="component" value="Unassembled WGS sequence"/>
</dbReference>
<dbReference type="Gene3D" id="3.40.50.1010">
    <property type="entry name" value="5'-nuclease"/>
    <property type="match status" value="1"/>
</dbReference>
<feature type="region of interest" description="Disordered" evidence="1">
    <location>
        <begin position="109"/>
        <end position="178"/>
    </location>
</feature>
<reference evidence="2" key="1">
    <citation type="submission" date="2013-04" db="EMBL/GenBank/DDBJ databases">
        <title>The Genome Sequence of Fonticula alba ATCC 38817.</title>
        <authorList>
            <consortium name="The Broad Institute Genomics Platform"/>
            <person name="Russ C."/>
            <person name="Cuomo C."/>
            <person name="Burger G."/>
            <person name="Gray M.W."/>
            <person name="Holland P.W.H."/>
            <person name="King N."/>
            <person name="Lang F.B.F."/>
            <person name="Roger A.J."/>
            <person name="Ruiz-Trillo I."/>
            <person name="Brown M."/>
            <person name="Walker B."/>
            <person name="Young S."/>
            <person name="Zeng Q."/>
            <person name="Gargeya S."/>
            <person name="Fitzgerald M."/>
            <person name="Haas B."/>
            <person name="Abouelleil A."/>
            <person name="Allen A.W."/>
            <person name="Alvarado L."/>
            <person name="Arachchi H.M."/>
            <person name="Berlin A.M."/>
            <person name="Chapman S.B."/>
            <person name="Gainer-Dewar J."/>
            <person name="Goldberg J."/>
            <person name="Griggs A."/>
            <person name="Gujja S."/>
            <person name="Hansen M."/>
            <person name="Howarth C."/>
            <person name="Imamovic A."/>
            <person name="Ireland A."/>
            <person name="Larimer J."/>
            <person name="McCowan C."/>
            <person name="Murphy C."/>
            <person name="Pearson M."/>
            <person name="Poon T.W."/>
            <person name="Priest M."/>
            <person name="Roberts A."/>
            <person name="Saif S."/>
            <person name="Shea T."/>
            <person name="Sisk P."/>
            <person name="Sykes S."/>
            <person name="Wortman J."/>
            <person name="Nusbaum C."/>
            <person name="Birren B."/>
        </authorList>
    </citation>
    <scope>NUCLEOTIDE SEQUENCE [LARGE SCALE GENOMIC DNA]</scope>
    <source>
        <strain evidence="2">ATCC 38817</strain>
    </source>
</reference>
<proteinExistence type="predicted"/>
<evidence type="ECO:0000313" key="2">
    <source>
        <dbReference type="EMBL" id="KCV70211.1"/>
    </source>
</evidence>
<dbReference type="OrthoDB" id="25987at2759"/>
<dbReference type="EMBL" id="KB932204">
    <property type="protein sequence ID" value="KCV70211.1"/>
    <property type="molecule type" value="Genomic_DNA"/>
</dbReference>
<evidence type="ECO:0008006" key="4">
    <source>
        <dbReference type="Google" id="ProtNLM"/>
    </source>
</evidence>
<sequence>MGIPFLHSLLDDSDKAKTTLKEHLRLTANPSNGESPKKESNVKESSESLMWPLPVDVSNISYSIMEHKFKKGNELIKLGRCPHLIEKFILSFIDFLSKDNFHPIFVTDGLRPKSKMNSDPRIDKSNDTYSLCEDGKYKSPESGSTSRAIVGEPASEDPPPSSSKPIKLGQGPSDEDLNQLASLKNGMPHLIRIIIWHLSTKEQLFPKKLTFVNSAVEADDLLTELSLDFGIPVLSGDTDFLIRGEGFIPMSSILQKVVLDENEQFNFNASSILDMDCYSTKKVFSQELSRKTPWIPLFLGSDHGPPDPLVIESTIGLILKQVVESVKNKHTTSTCKSTDDSIEETILHVIDLTRQKITNIKTDTKKKLKEKQSEARKRGFGVALTYLEGKPNGEIKTDTQGNNESAKTPLGEAIKLISNKIIMLLVESHMESFKKELGSLVRNKYCGAIKAAEINNQPCKYVKAAIEPSIEEGVLAGINWLKHELCSSIKPEEIADAIYREIMHQTDVSRKSGCEAMTRELGVAIRDTVDEMVDDIIGLGQLGDHLKNAKECYDAPDGDYVKAKPKARYGRKHPGFNLDYLSIILHRLPYFSSNYGGLEKDKLSADSRSENIIIVDDNHRQNISNHLSGLLGHKIMDRILAGRRSDPLKMNKEQQTKKIREGHCNDCLQLQFLRPEQSIPRDINLELTSSICIYYSALKLYIRSLFDNSRYSTLEIMKKVHKLWLTEIQMLKAQLIIALKTQSGSINFQRNGSISEIDFDRRITAIEHFVREGNPLSYVCDNVSRNEHRRILFAVIYVCDFMIETVALSVCVVLGLYGYQQSARVEAVKSGLNETLTNITYALAKVSYVFQQQFTFKYNRSVHSQIWTLQFKISSGNLLQWIDEKDYQAMYSEVSAVSMDQNKAPSIVMSNVSNRSLASNDKCKTCVFIRNNIPREKTHMLWAPNNSDNGDGPTIWDPTRLSRFLSYLVWSINEFFPVTHVEMHQFHADSEKRIVYNIFNRSCMSIGDYDSMKKNEIYSKTIENRKFFSALGNNDKELGVASCLERNWKELDEMSWERTNANCKDMNFSTQDRDILNNSLRDMESEWFMMSVPKDRQTHPDYPANMLCYTLINFLLQNQGQTIDRIHLAFIIMPYLNNISLLKIKNRLVKLKLRQKEDGQLSIRFSSNPYAHEKIITHPDAKSVLSIYNMVILICLMRGNSTDNTLTLKSFLKEVNLTGPVLNSAVALLENPDWLKLSDGDYQSDLDVVLTWCLRNVEREFIDGRITRIGRLSRGGFINNHFPDLISTYQSLNLNQEHNVLNDESKPDCPSNVTIISDFDRLYKSILTSESPLSDQVKSSFNKITTRMLNFPTIEENLSISRQALSLMSTNKDTINMTDCSKELLRPFLSSLAEYVLGIKDMGSKNHQFSFDQYYLGLQYALDIPVDQRDRRDKERLITGLSLASATLSSWMDIHSALVGRWRALNRTNAQPTSWVARRLIHFMSKWSF</sequence>
<dbReference type="SUPFAM" id="SSF88723">
    <property type="entry name" value="PIN domain-like"/>
    <property type="match status" value="1"/>
</dbReference>
<organism evidence="2">
    <name type="scientific">Fonticula alba</name>
    <name type="common">Slime mold</name>
    <dbReference type="NCBI Taxonomy" id="691883"/>
    <lineage>
        <taxon>Eukaryota</taxon>
        <taxon>Rotosphaerida</taxon>
        <taxon>Fonticulaceae</taxon>
        <taxon>Fonticula</taxon>
    </lineage>
</organism>
<evidence type="ECO:0000313" key="3">
    <source>
        <dbReference type="Proteomes" id="UP000030693"/>
    </source>
</evidence>